<dbReference type="GO" id="GO:0016740">
    <property type="term" value="F:transferase activity"/>
    <property type="evidence" value="ECO:0007669"/>
    <property type="project" value="UniProtKB-KW"/>
</dbReference>
<dbReference type="InterPro" id="IPR031811">
    <property type="entry name" value="ALGX/ALGJ_SGNH-like"/>
</dbReference>
<feature type="disulfide bond" evidence="12">
    <location>
        <begin position="369"/>
        <end position="486"/>
    </location>
</feature>
<comment type="similarity">
    <text evidence="3">Belongs to the AlgX family.</text>
</comment>
<evidence type="ECO:0000256" key="1">
    <source>
        <dbReference type="ARBA" id="ARBA00004418"/>
    </source>
</evidence>
<comment type="pathway">
    <text evidence="2">Glycan biosynthesis; alginate biosynthesis.</text>
</comment>
<evidence type="ECO:0000256" key="8">
    <source>
        <dbReference type="ARBA" id="ARBA00022841"/>
    </source>
</evidence>
<feature type="domain" description="AlgX/AlgJ SGNH hydrolase-like" evidence="14">
    <location>
        <begin position="79"/>
        <end position="347"/>
    </location>
</feature>
<feature type="active site" description="Nucleophile" evidence="11">
    <location>
        <position position="285"/>
    </location>
</feature>
<name>Q0VSK8_ALCBS</name>
<evidence type="ECO:0000256" key="6">
    <source>
        <dbReference type="ARBA" id="ARBA00022729"/>
    </source>
</evidence>
<dbReference type="Pfam" id="PF16822">
    <property type="entry name" value="ALGX"/>
    <property type="match status" value="1"/>
</dbReference>
<dbReference type="Proteomes" id="UP000008871">
    <property type="component" value="Chromosome"/>
</dbReference>
<dbReference type="OrthoDB" id="6773032at2"/>
<protein>
    <recommendedName>
        <fullName evidence="4">Alginate biosynthesis protein AlgX</fullName>
    </recommendedName>
    <alternativeName>
        <fullName evidence="10">Probable alginate O-acetyltransferase AlgX</fullName>
    </alternativeName>
</protein>
<dbReference type="HOGENOM" id="CLU_651753_0_0_6"/>
<accession>Q0VSK8</accession>
<dbReference type="CDD" id="cd14441">
    <property type="entry name" value="AlgX_N"/>
    <property type="match status" value="1"/>
</dbReference>
<evidence type="ECO:0000256" key="5">
    <source>
        <dbReference type="ARBA" id="ARBA00022679"/>
    </source>
</evidence>
<evidence type="ECO:0000256" key="12">
    <source>
        <dbReference type="PIRSR" id="PIRSR638639-51"/>
    </source>
</evidence>
<keyword evidence="7" id="KW-0574">Periplasm</keyword>
<evidence type="ECO:0000259" key="15">
    <source>
        <dbReference type="Pfam" id="PF16824"/>
    </source>
</evidence>
<feature type="chain" id="PRO_5004179054" description="Alginate biosynthesis protein AlgX" evidence="13">
    <location>
        <begin position="29"/>
        <end position="488"/>
    </location>
</feature>
<evidence type="ECO:0000313" key="17">
    <source>
        <dbReference type="Proteomes" id="UP000008871"/>
    </source>
</evidence>
<dbReference type="Gene3D" id="2.60.120.1380">
    <property type="entry name" value="C-terminal carbohydrate-binding module"/>
    <property type="match status" value="1"/>
</dbReference>
<keyword evidence="8" id="KW-0016">Alginate biosynthesis</keyword>
<evidence type="ECO:0000256" key="3">
    <source>
        <dbReference type="ARBA" id="ARBA00006553"/>
    </source>
</evidence>
<feature type="domain" description="Alginate biosynthesis protein AlgX C-terminal carbohydrate-binding module" evidence="15">
    <location>
        <begin position="368"/>
        <end position="487"/>
    </location>
</feature>
<dbReference type="eggNOG" id="ENOG502Z8PP">
    <property type="taxonomic scope" value="Bacteria"/>
</dbReference>
<dbReference type="STRING" id="393595.ABO_0392"/>
<evidence type="ECO:0000256" key="2">
    <source>
        <dbReference type="ARBA" id="ARBA00005182"/>
    </source>
</evidence>
<evidence type="ECO:0000256" key="7">
    <source>
        <dbReference type="ARBA" id="ARBA00022764"/>
    </source>
</evidence>
<comment type="subcellular location">
    <subcellularLocation>
        <location evidence="1">Periplasm</location>
    </subcellularLocation>
</comment>
<evidence type="ECO:0000259" key="14">
    <source>
        <dbReference type="Pfam" id="PF16822"/>
    </source>
</evidence>
<dbReference type="InterPro" id="IPR034655">
    <property type="entry name" value="AlgX_N"/>
</dbReference>
<keyword evidence="5" id="KW-0808">Transferase</keyword>
<dbReference type="Pfam" id="PF16824">
    <property type="entry name" value="CBM_26"/>
    <property type="match status" value="1"/>
</dbReference>
<evidence type="ECO:0000256" key="9">
    <source>
        <dbReference type="ARBA" id="ARBA00023157"/>
    </source>
</evidence>
<dbReference type="CDD" id="cd14487">
    <property type="entry name" value="AlgX_C"/>
    <property type="match status" value="1"/>
</dbReference>
<evidence type="ECO:0000256" key="13">
    <source>
        <dbReference type="SAM" id="SignalP"/>
    </source>
</evidence>
<keyword evidence="9 12" id="KW-1015">Disulfide bond</keyword>
<dbReference type="AlphaFoldDB" id="Q0VSK8"/>
<feature type="signal peptide" evidence="13">
    <location>
        <begin position="1"/>
        <end position="28"/>
    </location>
</feature>
<dbReference type="SUPFAM" id="SSF52266">
    <property type="entry name" value="SGNH hydrolase"/>
    <property type="match status" value="1"/>
</dbReference>
<feature type="active site" description="Proton acceptor" evidence="11">
    <location>
        <position position="191"/>
    </location>
</feature>
<sequence length="488" mass="54572">MWQLRLPDCATWLALCLCLGLAGVCSVAEGDNGDGEVSGRQIEERDVMHGAFLKPPFTCAALSDPDIYAEGVMASMRQLVAGEPYWFFRTEVDLQQSFPLDAASRQAFAELVERLERRGVRLVVMLQPTRGLMHADALVSPWKERYSRAAARQSFLEKAQTLRSLGAMVVDMEPVLTGKHEQEYFFRRDHHWTPYGAQVSARQVAKAMLADPGIDQLAEMTFETRPGILLRKMGTMNVAVKVVCGNAYNYQWVRGSVTVPKEGMDSADTLFGDVATPAIALVGTSNSDNRDDRYKNYNFQGFLQQYLSRDVVNFAMTGGGATGSLEDVLLSEAYQNGQFRYLIWELPVSYAIDDQSIWRQLLPEASGGCTDKTLLASDTVTLPISEADERAEVLANAGQHRRVTAGKSHLLLDMNFSANNLKEFYVLAYYDNGQREKIRIRRPARLDTGRFMLRLDPPGRQSNLLSVLLEFEQPVAEAMKVETSLCDY</sequence>
<evidence type="ECO:0000256" key="4">
    <source>
        <dbReference type="ARBA" id="ARBA00013937"/>
    </source>
</evidence>
<keyword evidence="6 13" id="KW-0732">Signal</keyword>
<dbReference type="GO" id="GO:0042121">
    <property type="term" value="P:alginic acid biosynthetic process"/>
    <property type="evidence" value="ECO:0007669"/>
    <property type="project" value="UniProtKB-UniPathway"/>
</dbReference>
<dbReference type="GO" id="GO:0042597">
    <property type="term" value="C:periplasmic space"/>
    <property type="evidence" value="ECO:0007669"/>
    <property type="project" value="UniProtKB-SubCell"/>
</dbReference>
<dbReference type="UniPathway" id="UPA00286"/>
<keyword evidence="17" id="KW-1185">Reference proteome</keyword>
<feature type="active site" evidence="11">
    <location>
        <position position="189"/>
    </location>
</feature>
<proteinExistence type="inferred from homology"/>
<evidence type="ECO:0000313" key="16">
    <source>
        <dbReference type="EMBL" id="CAL15840.1"/>
    </source>
</evidence>
<organism evidence="16 17">
    <name type="scientific">Alcanivorax borkumensis (strain ATCC 700651 / DSM 11573 / NCIMB 13689 / SK2)</name>
    <dbReference type="NCBI Taxonomy" id="393595"/>
    <lineage>
        <taxon>Bacteria</taxon>
        <taxon>Pseudomonadati</taxon>
        <taxon>Pseudomonadota</taxon>
        <taxon>Gammaproteobacteria</taxon>
        <taxon>Oceanospirillales</taxon>
        <taxon>Alcanivoracaceae</taxon>
        <taxon>Alcanivorax</taxon>
    </lineage>
</organism>
<dbReference type="KEGG" id="abo:ABO_0392"/>
<evidence type="ECO:0000256" key="11">
    <source>
        <dbReference type="PIRSR" id="PIRSR638639-50"/>
    </source>
</evidence>
<reference evidence="16 17" key="1">
    <citation type="journal article" date="2006" name="Nat. Biotechnol.">
        <title>Genome sequence of the ubiquitous hydrocarbon-degrading marine bacterium Alcanivorax borkumensis.</title>
        <authorList>
            <person name="Schneiker S."/>
            <person name="Martins dos Santos V.A.P."/>
            <person name="Bartels D."/>
            <person name="Bekel T."/>
            <person name="Brecht M."/>
            <person name="Buhrmester J."/>
            <person name="Chernikova T.N."/>
            <person name="Denaro R."/>
            <person name="Ferrer M."/>
            <person name="Gertler C."/>
            <person name="Goesmann A."/>
            <person name="Golyshina O.V."/>
            <person name="Kaminski F."/>
            <person name="Khachane A.N."/>
            <person name="Lang S."/>
            <person name="Linke B."/>
            <person name="McHardy A.C."/>
            <person name="Meyer F."/>
            <person name="Nechitaylo T."/>
            <person name="Puehler A."/>
            <person name="Regenhardt D."/>
            <person name="Rupp O."/>
            <person name="Sabirova J.S."/>
            <person name="Selbitschka W."/>
            <person name="Yakimov M.M."/>
            <person name="Timmis K.N."/>
            <person name="Vorhoelter F.-J."/>
            <person name="Weidner S."/>
            <person name="Kaiser O."/>
            <person name="Golyshin P.N."/>
        </authorList>
    </citation>
    <scope>NUCLEOTIDE SEQUENCE [LARGE SCALE GENOMIC DNA]</scope>
    <source>
        <strain evidence="17">ATCC 700651 / DSM 11573 / NCIMB 13689 / SK2</strain>
    </source>
</reference>
<dbReference type="InterPro" id="IPR038639">
    <property type="entry name" value="AlgX_C_sf"/>
</dbReference>
<dbReference type="EMBL" id="AM286690">
    <property type="protein sequence ID" value="CAL15840.1"/>
    <property type="molecule type" value="Genomic_DNA"/>
</dbReference>
<gene>
    <name evidence="16" type="primary">algX</name>
    <name evidence="16" type="ordered locus">ABO_0392</name>
</gene>
<feature type="disulfide bond" evidence="12">
    <location>
        <begin position="59"/>
        <end position="244"/>
    </location>
</feature>
<dbReference type="InterPro" id="IPR031798">
    <property type="entry name" value="AlgX_C"/>
</dbReference>
<evidence type="ECO:0000256" key="10">
    <source>
        <dbReference type="ARBA" id="ARBA00032384"/>
    </source>
</evidence>